<dbReference type="Pfam" id="PF21948">
    <property type="entry name" value="LplA-B_cat"/>
    <property type="match status" value="1"/>
</dbReference>
<feature type="domain" description="BPL/LPL catalytic" evidence="9">
    <location>
        <begin position="63"/>
        <end position="255"/>
    </location>
</feature>
<evidence type="ECO:0000256" key="7">
    <source>
        <dbReference type="ARBA" id="ARBA00022840"/>
    </source>
</evidence>
<evidence type="ECO:0000256" key="3">
    <source>
        <dbReference type="ARBA" id="ARBA00008242"/>
    </source>
</evidence>
<dbReference type="EC" id="6.3.1.20" evidence="4"/>
<evidence type="ECO:0000313" key="10">
    <source>
        <dbReference type="EMBL" id="KRX09611.1"/>
    </source>
</evidence>
<evidence type="ECO:0000259" key="9">
    <source>
        <dbReference type="PROSITE" id="PS51733"/>
    </source>
</evidence>
<dbReference type="AlphaFoldDB" id="A0A0V0R549"/>
<comment type="similarity">
    <text evidence="3">Belongs to the LplA family.</text>
</comment>
<dbReference type="PROSITE" id="PS51733">
    <property type="entry name" value="BPL_LPL_CATALYTIC"/>
    <property type="match status" value="1"/>
</dbReference>
<dbReference type="UniPathway" id="UPA00537">
    <property type="reaction ID" value="UER00594"/>
</dbReference>
<name>A0A0V0R549_PSEPJ</name>
<dbReference type="SUPFAM" id="SSF82649">
    <property type="entry name" value="SufE/NifU"/>
    <property type="match status" value="1"/>
</dbReference>
<keyword evidence="6" id="KW-0547">Nucleotide-binding</keyword>
<dbReference type="FunCoup" id="A0A0V0R549">
    <property type="interactions" value="87"/>
</dbReference>
<keyword evidence="7" id="KW-0067">ATP-binding</keyword>
<evidence type="ECO:0000256" key="2">
    <source>
        <dbReference type="ARBA" id="ARBA00005124"/>
    </source>
</evidence>
<keyword evidence="5" id="KW-0436">Ligase</keyword>
<dbReference type="PANTHER" id="PTHR12561">
    <property type="entry name" value="LIPOATE-PROTEIN LIGASE"/>
    <property type="match status" value="1"/>
</dbReference>
<dbReference type="GO" id="GO:0016979">
    <property type="term" value="F:lipoate-protein ligase activity"/>
    <property type="evidence" value="ECO:0007669"/>
    <property type="project" value="UniProtKB-EC"/>
</dbReference>
<dbReference type="Proteomes" id="UP000054937">
    <property type="component" value="Unassembled WGS sequence"/>
</dbReference>
<protein>
    <recommendedName>
        <fullName evidence="4">lipoate--protein ligase</fullName>
        <ecNumber evidence="4">6.3.1.20</ecNumber>
    </recommendedName>
</protein>
<comment type="pathway">
    <text evidence="1">Protein modification; protein lipoylation via exogenous pathway; protein N(6)-(lipoyl)lysine from lipoate: step 2/2.</text>
</comment>
<dbReference type="GO" id="GO:0017118">
    <property type="term" value="F:lipoyltransferase activity"/>
    <property type="evidence" value="ECO:0007669"/>
    <property type="project" value="TreeGrafter"/>
</dbReference>
<dbReference type="GO" id="GO:0009249">
    <property type="term" value="P:protein lipoylation"/>
    <property type="evidence" value="ECO:0007669"/>
    <property type="project" value="InterPro"/>
</dbReference>
<dbReference type="OrthoDB" id="201621at2759"/>
<organism evidence="10 11">
    <name type="scientific">Pseudocohnilembus persalinus</name>
    <name type="common">Ciliate</name>
    <dbReference type="NCBI Taxonomy" id="266149"/>
    <lineage>
        <taxon>Eukaryota</taxon>
        <taxon>Sar</taxon>
        <taxon>Alveolata</taxon>
        <taxon>Ciliophora</taxon>
        <taxon>Intramacronucleata</taxon>
        <taxon>Oligohymenophorea</taxon>
        <taxon>Scuticociliatia</taxon>
        <taxon>Philasterida</taxon>
        <taxon>Pseudocohnilembidae</taxon>
        <taxon>Pseudocohnilembus</taxon>
    </lineage>
</organism>
<comment type="catalytic activity">
    <reaction evidence="8">
        <text>L-lysyl-[lipoyl-carrier protein] + (R)-lipoate + ATP = N(6)-[(R)-lipoyl]-L-lysyl-[lipoyl-carrier protein] + AMP + diphosphate + H(+)</text>
        <dbReference type="Rhea" id="RHEA:49288"/>
        <dbReference type="Rhea" id="RHEA-COMP:10500"/>
        <dbReference type="Rhea" id="RHEA-COMP:10502"/>
        <dbReference type="ChEBI" id="CHEBI:15378"/>
        <dbReference type="ChEBI" id="CHEBI:29969"/>
        <dbReference type="ChEBI" id="CHEBI:30616"/>
        <dbReference type="ChEBI" id="CHEBI:33019"/>
        <dbReference type="ChEBI" id="CHEBI:83088"/>
        <dbReference type="ChEBI" id="CHEBI:83099"/>
        <dbReference type="ChEBI" id="CHEBI:456215"/>
        <dbReference type="EC" id="6.3.1.20"/>
    </reaction>
</comment>
<dbReference type="SUPFAM" id="SSF55681">
    <property type="entry name" value="Class II aaRS and biotin synthetases"/>
    <property type="match status" value="1"/>
</dbReference>
<dbReference type="CDD" id="cd16443">
    <property type="entry name" value="LplA"/>
    <property type="match status" value="1"/>
</dbReference>
<keyword evidence="11" id="KW-1185">Reference proteome</keyword>
<dbReference type="InterPro" id="IPR045864">
    <property type="entry name" value="aa-tRNA-synth_II/BPL/LPL"/>
</dbReference>
<dbReference type="InterPro" id="IPR019491">
    <property type="entry name" value="Lipoate_protein_ligase_C"/>
</dbReference>
<dbReference type="InParanoid" id="A0A0V0R549"/>
<comment type="pathway">
    <text evidence="2">Protein modification; protein lipoylation via exogenous pathway; protein N(6)-(lipoyl)lysine from lipoate: step 1/2.</text>
</comment>
<reference evidence="10 11" key="1">
    <citation type="journal article" date="2015" name="Sci. Rep.">
        <title>Genome of the facultative scuticociliatosis pathogen Pseudocohnilembus persalinus provides insight into its virulence through horizontal gene transfer.</title>
        <authorList>
            <person name="Xiong J."/>
            <person name="Wang G."/>
            <person name="Cheng J."/>
            <person name="Tian M."/>
            <person name="Pan X."/>
            <person name="Warren A."/>
            <person name="Jiang C."/>
            <person name="Yuan D."/>
            <person name="Miao W."/>
        </authorList>
    </citation>
    <scope>NUCLEOTIDE SEQUENCE [LARGE SCALE GENOMIC DNA]</scope>
    <source>
        <strain evidence="10">36N120E</strain>
    </source>
</reference>
<dbReference type="InterPro" id="IPR004143">
    <property type="entry name" value="BPL_LPL_catalytic"/>
</dbReference>
<dbReference type="NCBIfam" id="TIGR00545">
    <property type="entry name" value="lipoyltrans"/>
    <property type="match status" value="1"/>
</dbReference>
<dbReference type="Gene3D" id="3.30.390.50">
    <property type="entry name" value="CO dehydrogenase flavoprotein, C-terminal domain"/>
    <property type="match status" value="1"/>
</dbReference>
<accession>A0A0V0R549</accession>
<evidence type="ECO:0000313" key="11">
    <source>
        <dbReference type="Proteomes" id="UP000054937"/>
    </source>
</evidence>
<dbReference type="GO" id="GO:0005524">
    <property type="term" value="F:ATP binding"/>
    <property type="evidence" value="ECO:0007669"/>
    <property type="project" value="UniProtKB-KW"/>
</dbReference>
<dbReference type="EMBL" id="LDAU01000046">
    <property type="protein sequence ID" value="KRX09611.1"/>
    <property type="molecule type" value="Genomic_DNA"/>
</dbReference>
<dbReference type="OMA" id="RYQNWDW"/>
<gene>
    <name evidence="10" type="ORF">PPERSA_08643</name>
</gene>
<proteinExistence type="inferred from homology"/>
<dbReference type="InterPro" id="IPR004562">
    <property type="entry name" value="LipoylTrfase_LipoateP_Ligase"/>
</dbReference>
<evidence type="ECO:0000256" key="6">
    <source>
        <dbReference type="ARBA" id="ARBA00022741"/>
    </source>
</evidence>
<dbReference type="GO" id="GO:0005737">
    <property type="term" value="C:cytoplasm"/>
    <property type="evidence" value="ECO:0007669"/>
    <property type="project" value="TreeGrafter"/>
</dbReference>
<dbReference type="PANTHER" id="PTHR12561:SF3">
    <property type="entry name" value="LIPOYLTRANSFERASE 1, MITOCHONDRIAL"/>
    <property type="match status" value="1"/>
</dbReference>
<sequence length="393" mass="45394">MQFLKNKGNFFLLKTLKINQKQSFNFCYSAYIEKIDKIEIIKSDTTDINFNLSTEEFLYEHSQLTHPVLFLWRNDKTIVIGRHQNPWKECFLQNMERDNVNLARRKTGGGAVYQDLGNSCFSFLVPALGEQYPLDIAKQIDNIILLNALKKFNIEATFSGRNDILLDNRKISGSAYKMNLGDKQGKGKKALHHGTMLLNLQSADVPKYLNPNKAKLKSKGVTSVISRITNLIDVNPQINHESFSKALEKEFIDFYSLNKSKDLEVIHTTLDKSELEKNDKINTTFKAMVSWDWIHGQTPKFSNSIDKKFDWGLIDFSFDVEKSKIVDAQVFSDCLYAEYITIMNEVLQNNKEKYNYDAQGVHQFCEDVKIVVQNEKLYVDYTNDIQSWIVEAI</sequence>
<evidence type="ECO:0000256" key="4">
    <source>
        <dbReference type="ARBA" id="ARBA00012367"/>
    </source>
</evidence>
<evidence type="ECO:0000256" key="8">
    <source>
        <dbReference type="ARBA" id="ARBA00048037"/>
    </source>
</evidence>
<evidence type="ECO:0000256" key="5">
    <source>
        <dbReference type="ARBA" id="ARBA00022598"/>
    </source>
</evidence>
<comment type="caution">
    <text evidence="10">The sequence shown here is derived from an EMBL/GenBank/DDBJ whole genome shotgun (WGS) entry which is preliminary data.</text>
</comment>
<dbReference type="Pfam" id="PF10437">
    <property type="entry name" value="Lip_prot_lig_C"/>
    <property type="match status" value="1"/>
</dbReference>
<dbReference type="Gene3D" id="3.30.930.10">
    <property type="entry name" value="Bira Bifunctional Protein, Domain 2"/>
    <property type="match status" value="1"/>
</dbReference>
<evidence type="ECO:0000256" key="1">
    <source>
        <dbReference type="ARBA" id="ARBA00005085"/>
    </source>
</evidence>